<dbReference type="AlphaFoldDB" id="A0AAW1QYM0"/>
<dbReference type="GO" id="GO:0016491">
    <property type="term" value="F:oxidoreductase activity"/>
    <property type="evidence" value="ECO:0007669"/>
    <property type="project" value="UniProtKB-KW"/>
</dbReference>
<dbReference type="InterPro" id="IPR008927">
    <property type="entry name" value="6-PGluconate_DH-like_C_sf"/>
</dbReference>
<evidence type="ECO:0000256" key="3">
    <source>
        <dbReference type="ARBA" id="ARBA00023027"/>
    </source>
</evidence>
<keyword evidence="8" id="KW-1185">Reference proteome</keyword>
<evidence type="ECO:0000256" key="1">
    <source>
        <dbReference type="ARBA" id="ARBA00007598"/>
    </source>
</evidence>
<dbReference type="GO" id="GO:0050661">
    <property type="term" value="F:NADP binding"/>
    <property type="evidence" value="ECO:0007669"/>
    <property type="project" value="InterPro"/>
</dbReference>
<evidence type="ECO:0008006" key="9">
    <source>
        <dbReference type="Google" id="ProtNLM"/>
    </source>
</evidence>
<dbReference type="Pfam" id="PF14833">
    <property type="entry name" value="NAD_binding_11"/>
    <property type="match status" value="1"/>
</dbReference>
<dbReference type="FunFam" id="3.40.50.720:FF:000058">
    <property type="entry name" value="Putative oxidoreductase GLYR1 homolog"/>
    <property type="match status" value="1"/>
</dbReference>
<dbReference type="InterPro" id="IPR015815">
    <property type="entry name" value="HIBADH-related"/>
</dbReference>
<sequence length="312" mass="31998">MVSASTTGIAKPKETQVGFVGIGIMGLAMANNLLKEGYEVLVWNRSPDRCNALREAGARVLGSAAEVAQQSDITIGMLADPAAALDVALGEKGVVAGLSAGKGYVDASTVDAGTAKKISEAVKATGADYLEAPVSGSKQPAEQGTLIFLTGGDEALFNRAGPLLDVMGKAKFFLGDVGAGANMKLAVNLTMGDMMVAFAEGMALAKVSGLSADDFTKVVGLGALAAPMFGLKGPSMAKEQYPTAFPLKHQQKDLRLALELAAEHRQTLPLTSTANDLYLQAQKAGRGDDDFSGVMAAVLAGSTTSQEAKAIT</sequence>
<dbReference type="PANTHER" id="PTHR43580:SF2">
    <property type="entry name" value="CYTOKINE-LIKE NUCLEAR FACTOR N-PAC"/>
    <property type="match status" value="1"/>
</dbReference>
<protein>
    <recommendedName>
        <fullName evidence="9">2-hydroxy-3-oxopropionate reductase</fullName>
    </recommendedName>
</protein>
<dbReference type="PIRSF" id="PIRSF000103">
    <property type="entry name" value="HIBADH"/>
    <property type="match status" value="1"/>
</dbReference>
<evidence type="ECO:0000256" key="2">
    <source>
        <dbReference type="ARBA" id="ARBA00023002"/>
    </source>
</evidence>
<feature type="active site" evidence="4">
    <location>
        <position position="184"/>
    </location>
</feature>
<dbReference type="InterPro" id="IPR036291">
    <property type="entry name" value="NAD(P)-bd_dom_sf"/>
</dbReference>
<dbReference type="EMBL" id="JALJOS010000020">
    <property type="protein sequence ID" value="KAK9826638.1"/>
    <property type="molecule type" value="Genomic_DNA"/>
</dbReference>
<dbReference type="GO" id="GO:0051287">
    <property type="term" value="F:NAD binding"/>
    <property type="evidence" value="ECO:0007669"/>
    <property type="project" value="InterPro"/>
</dbReference>
<keyword evidence="2" id="KW-0560">Oxidoreductase</keyword>
<dbReference type="InterPro" id="IPR013328">
    <property type="entry name" value="6PGD_dom2"/>
</dbReference>
<evidence type="ECO:0000313" key="8">
    <source>
        <dbReference type="Proteomes" id="UP001438707"/>
    </source>
</evidence>
<dbReference type="InterPro" id="IPR051265">
    <property type="entry name" value="HIBADH-related_NP60_sf"/>
</dbReference>
<evidence type="ECO:0000256" key="4">
    <source>
        <dbReference type="PIRSR" id="PIRSR000103-1"/>
    </source>
</evidence>
<name>A0AAW1QYM0_9CHLO</name>
<dbReference type="Gene3D" id="3.40.50.720">
    <property type="entry name" value="NAD(P)-binding Rossmann-like Domain"/>
    <property type="match status" value="1"/>
</dbReference>
<dbReference type="Gene3D" id="1.10.1040.10">
    <property type="entry name" value="N-(1-d-carboxylethyl)-l-norvaline Dehydrogenase, domain 2"/>
    <property type="match status" value="1"/>
</dbReference>
<evidence type="ECO:0000259" key="5">
    <source>
        <dbReference type="Pfam" id="PF03446"/>
    </source>
</evidence>
<reference evidence="7 8" key="1">
    <citation type="journal article" date="2024" name="Nat. Commun.">
        <title>Phylogenomics reveals the evolutionary origins of lichenization in chlorophyte algae.</title>
        <authorList>
            <person name="Puginier C."/>
            <person name="Libourel C."/>
            <person name="Otte J."/>
            <person name="Skaloud P."/>
            <person name="Haon M."/>
            <person name="Grisel S."/>
            <person name="Petersen M."/>
            <person name="Berrin J.G."/>
            <person name="Delaux P.M."/>
            <person name="Dal Grande F."/>
            <person name="Keller J."/>
        </authorList>
    </citation>
    <scope>NUCLEOTIDE SEQUENCE [LARGE SCALE GENOMIC DNA]</scope>
    <source>
        <strain evidence="7 8">SAG 2145</strain>
    </source>
</reference>
<dbReference type="Pfam" id="PF03446">
    <property type="entry name" value="NAD_binding_2"/>
    <property type="match status" value="1"/>
</dbReference>
<dbReference type="SUPFAM" id="SSF48179">
    <property type="entry name" value="6-phosphogluconate dehydrogenase C-terminal domain-like"/>
    <property type="match status" value="1"/>
</dbReference>
<feature type="domain" description="3-hydroxyisobutyrate dehydrogenase-like NAD-binding" evidence="6">
    <location>
        <begin position="178"/>
        <end position="296"/>
    </location>
</feature>
<evidence type="ECO:0000259" key="6">
    <source>
        <dbReference type="Pfam" id="PF14833"/>
    </source>
</evidence>
<evidence type="ECO:0000313" key="7">
    <source>
        <dbReference type="EMBL" id="KAK9826638.1"/>
    </source>
</evidence>
<gene>
    <name evidence="7" type="ORF">WJX74_007313</name>
</gene>
<proteinExistence type="inferred from homology"/>
<accession>A0AAW1QYM0</accession>
<dbReference type="InterPro" id="IPR029154">
    <property type="entry name" value="HIBADH-like_NADP-bd"/>
</dbReference>
<dbReference type="InterPro" id="IPR006115">
    <property type="entry name" value="6PGDH_NADP-bd"/>
</dbReference>
<organism evidence="7 8">
    <name type="scientific">Apatococcus lobatus</name>
    <dbReference type="NCBI Taxonomy" id="904363"/>
    <lineage>
        <taxon>Eukaryota</taxon>
        <taxon>Viridiplantae</taxon>
        <taxon>Chlorophyta</taxon>
        <taxon>core chlorophytes</taxon>
        <taxon>Trebouxiophyceae</taxon>
        <taxon>Chlorellales</taxon>
        <taxon>Chlorellaceae</taxon>
        <taxon>Apatococcus</taxon>
    </lineage>
</organism>
<dbReference type="PANTHER" id="PTHR43580">
    <property type="entry name" value="OXIDOREDUCTASE GLYR1-RELATED"/>
    <property type="match status" value="1"/>
</dbReference>
<dbReference type="Proteomes" id="UP001438707">
    <property type="component" value="Unassembled WGS sequence"/>
</dbReference>
<keyword evidence="3" id="KW-0520">NAD</keyword>
<dbReference type="SUPFAM" id="SSF51735">
    <property type="entry name" value="NAD(P)-binding Rossmann-fold domains"/>
    <property type="match status" value="1"/>
</dbReference>
<feature type="domain" description="6-phosphogluconate dehydrogenase NADP-binding" evidence="5">
    <location>
        <begin position="16"/>
        <end position="173"/>
    </location>
</feature>
<comment type="similarity">
    <text evidence="1">Belongs to the HIBADH-related family. NP60 subfamily.</text>
</comment>
<comment type="caution">
    <text evidence="7">The sequence shown here is derived from an EMBL/GenBank/DDBJ whole genome shotgun (WGS) entry which is preliminary data.</text>
</comment>